<feature type="binding site" evidence="8">
    <location>
        <position position="236"/>
    </location>
    <ligand>
        <name>ATP</name>
        <dbReference type="ChEBI" id="CHEBI:30616"/>
    </ligand>
</feature>
<keyword evidence="2 8" id="KW-0547">Nucleotide-binding</keyword>
<dbReference type="CDD" id="cd00192">
    <property type="entry name" value="PTKc"/>
    <property type="match status" value="1"/>
</dbReference>
<name>A0A5S6QHZ0_TRIMR</name>
<evidence type="ECO:0000256" key="8">
    <source>
        <dbReference type="PROSITE-ProRule" id="PRU10141"/>
    </source>
</evidence>
<evidence type="ECO:0000313" key="13">
    <source>
        <dbReference type="Proteomes" id="UP000046395"/>
    </source>
</evidence>
<proteinExistence type="inferred from homology"/>
<evidence type="ECO:0000256" key="6">
    <source>
        <dbReference type="ARBA" id="ARBA00051245"/>
    </source>
</evidence>
<dbReference type="InterPro" id="IPR036860">
    <property type="entry name" value="SH2_dom_sf"/>
</dbReference>
<keyword evidence="4 8" id="KW-0067">ATP-binding</keyword>
<dbReference type="Gene3D" id="1.10.510.10">
    <property type="entry name" value="Transferase(Phosphotransferase) domain 1"/>
    <property type="match status" value="1"/>
</dbReference>
<comment type="catalytic activity">
    <reaction evidence="6 9">
        <text>L-tyrosyl-[protein] + ATP = O-phospho-L-tyrosyl-[protein] + ADP + H(+)</text>
        <dbReference type="Rhea" id="RHEA:10596"/>
        <dbReference type="Rhea" id="RHEA-COMP:10136"/>
        <dbReference type="Rhea" id="RHEA-COMP:20101"/>
        <dbReference type="ChEBI" id="CHEBI:15378"/>
        <dbReference type="ChEBI" id="CHEBI:30616"/>
        <dbReference type="ChEBI" id="CHEBI:46858"/>
        <dbReference type="ChEBI" id="CHEBI:61978"/>
        <dbReference type="ChEBI" id="CHEBI:456216"/>
        <dbReference type="EC" id="2.7.10.2"/>
    </reaction>
</comment>
<dbReference type="InterPro" id="IPR011009">
    <property type="entry name" value="Kinase-like_dom_sf"/>
</dbReference>
<dbReference type="PANTHER" id="PTHR24418">
    <property type="entry name" value="TYROSINE-PROTEIN KINASE"/>
    <property type="match status" value="1"/>
</dbReference>
<dbReference type="PROSITE" id="PS00107">
    <property type="entry name" value="PROTEIN_KINASE_ATP"/>
    <property type="match status" value="1"/>
</dbReference>
<organism evidence="13 14">
    <name type="scientific">Trichuris muris</name>
    <name type="common">Mouse whipworm</name>
    <dbReference type="NCBI Taxonomy" id="70415"/>
    <lineage>
        <taxon>Eukaryota</taxon>
        <taxon>Metazoa</taxon>
        <taxon>Ecdysozoa</taxon>
        <taxon>Nematoda</taxon>
        <taxon>Enoplea</taxon>
        <taxon>Dorylaimia</taxon>
        <taxon>Trichinellida</taxon>
        <taxon>Trichuridae</taxon>
        <taxon>Trichuris</taxon>
    </lineage>
</organism>
<feature type="region of interest" description="Disordered" evidence="10">
    <location>
        <begin position="471"/>
        <end position="503"/>
    </location>
</feature>
<feature type="compositionally biased region" description="Basic residues" evidence="10">
    <location>
        <begin position="16"/>
        <end position="28"/>
    </location>
</feature>
<dbReference type="Gene3D" id="3.30.505.10">
    <property type="entry name" value="SH2 domain"/>
    <property type="match status" value="1"/>
</dbReference>
<dbReference type="InterPro" id="IPR017441">
    <property type="entry name" value="Protein_kinase_ATP_BS"/>
</dbReference>
<dbReference type="PROSITE" id="PS50001">
    <property type="entry name" value="SH2"/>
    <property type="match status" value="1"/>
</dbReference>
<feature type="region of interest" description="Disordered" evidence="10">
    <location>
        <begin position="1"/>
        <end position="80"/>
    </location>
</feature>
<dbReference type="PRINTS" id="PR00109">
    <property type="entry name" value="TYRKINASE"/>
</dbReference>
<feature type="domain" description="Protein kinase" evidence="12">
    <location>
        <begin position="204"/>
        <end position="465"/>
    </location>
</feature>
<evidence type="ECO:0000256" key="3">
    <source>
        <dbReference type="ARBA" id="ARBA00022777"/>
    </source>
</evidence>
<dbReference type="PROSITE" id="PS00109">
    <property type="entry name" value="PROTEIN_KINASE_TYR"/>
    <property type="match status" value="1"/>
</dbReference>
<accession>A0A5S6QHZ0</accession>
<dbReference type="InterPro" id="IPR035849">
    <property type="entry name" value="Fes/Fps/Fer_SH2"/>
</dbReference>
<sequence>MSGHNPNAKHSDRDKDRHHRSTRSQHSRSHSDRNSDRYITERDKPRHCHEEERHTYKRRHQDSQRRYVKPYTSRSRHVEPVETDLVSDDPVSRRPFFCGLIPREDVEMILLLNGEFTVRKIGKSGQSNHYSNLCVSVKWKNKVHHVLIRLSKRGMFTLEDREFNTVDQLIYYYYVSQKVLTQSSGAKLLVPLRNTSWLLHDDQLQPIRVLGKGNFGEVWKASMVTSSNETTQVAVKLLKDDGVPEEERQLFFAECRKLRQLNHRHLVGFVGIIVDTEPVKLVMELCNDTLLSLLKRENLSWKRKSRICLHVARGMEYLARCSVIHRDLAARNCLIKDDVVKISDLGMARTGKVYELKDRKKPIPVKWTSPETLKTRIYSESSDVWAYGILLWEIYADGKPPYEEMQTQYGPAFTEHLIKFLASGKRLEAPVDTPRKLNELMLKCLREVSAQRPSFKAIRLELETLYGEQGGELSFEQPPTDEMNTCNEPPEEGGAGGMRTTKA</sequence>
<dbReference type="Pfam" id="PF00017">
    <property type="entry name" value="SH2"/>
    <property type="match status" value="1"/>
</dbReference>
<evidence type="ECO:0000259" key="11">
    <source>
        <dbReference type="PROSITE" id="PS50001"/>
    </source>
</evidence>
<evidence type="ECO:0000256" key="10">
    <source>
        <dbReference type="SAM" id="MobiDB-lite"/>
    </source>
</evidence>
<dbReference type="SUPFAM" id="SSF56112">
    <property type="entry name" value="Protein kinase-like (PK-like)"/>
    <property type="match status" value="1"/>
</dbReference>
<comment type="similarity">
    <text evidence="9">Belongs to the protein kinase superfamily. Tyr protein kinase family.</text>
</comment>
<feature type="compositionally biased region" description="Basic and acidic residues" evidence="10">
    <location>
        <begin position="29"/>
        <end position="54"/>
    </location>
</feature>
<keyword evidence="13" id="KW-1185">Reference proteome</keyword>
<keyword evidence="5 9" id="KW-0829">Tyrosine-protein kinase</keyword>
<dbReference type="SMART" id="SM00219">
    <property type="entry name" value="TyrKc"/>
    <property type="match status" value="1"/>
</dbReference>
<keyword evidence="1 9" id="KW-0808">Transferase</keyword>
<keyword evidence="7" id="KW-0727">SH2 domain</keyword>
<keyword evidence="3 9" id="KW-0418">Kinase</keyword>
<dbReference type="AlphaFoldDB" id="A0A5S6QHZ0"/>
<dbReference type="GO" id="GO:0004715">
    <property type="term" value="F:non-membrane spanning protein tyrosine kinase activity"/>
    <property type="evidence" value="ECO:0007669"/>
    <property type="project" value="UniProtKB-EC"/>
</dbReference>
<evidence type="ECO:0000256" key="5">
    <source>
        <dbReference type="ARBA" id="ARBA00023137"/>
    </source>
</evidence>
<dbReference type="SMART" id="SM00252">
    <property type="entry name" value="SH2"/>
    <property type="match status" value="1"/>
</dbReference>
<dbReference type="InterPro" id="IPR020635">
    <property type="entry name" value="Tyr_kinase_cat_dom"/>
</dbReference>
<dbReference type="InterPro" id="IPR000719">
    <property type="entry name" value="Prot_kinase_dom"/>
</dbReference>
<evidence type="ECO:0000259" key="12">
    <source>
        <dbReference type="PROSITE" id="PS50011"/>
    </source>
</evidence>
<dbReference type="Pfam" id="PF07714">
    <property type="entry name" value="PK_Tyr_Ser-Thr"/>
    <property type="match status" value="1"/>
</dbReference>
<dbReference type="InterPro" id="IPR008266">
    <property type="entry name" value="Tyr_kinase_AS"/>
</dbReference>
<dbReference type="WBParaSite" id="TMUE_2000006472.1">
    <property type="protein sequence ID" value="TMUE_2000006472.1"/>
    <property type="gene ID" value="WBGene00293219"/>
</dbReference>
<evidence type="ECO:0000256" key="2">
    <source>
        <dbReference type="ARBA" id="ARBA00022741"/>
    </source>
</evidence>
<dbReference type="STRING" id="70415.A0A5S6QHZ0"/>
<evidence type="ECO:0000256" key="4">
    <source>
        <dbReference type="ARBA" id="ARBA00022840"/>
    </source>
</evidence>
<dbReference type="PROSITE" id="PS50011">
    <property type="entry name" value="PROTEIN_KINASE_DOM"/>
    <property type="match status" value="1"/>
</dbReference>
<feature type="domain" description="SH2" evidence="11">
    <location>
        <begin position="96"/>
        <end position="192"/>
    </location>
</feature>
<dbReference type="SUPFAM" id="SSF55550">
    <property type="entry name" value="SH2 domain"/>
    <property type="match status" value="1"/>
</dbReference>
<dbReference type="EC" id="2.7.10.2" evidence="9"/>
<dbReference type="CDD" id="cd10361">
    <property type="entry name" value="SH2_Fps_family"/>
    <property type="match status" value="1"/>
</dbReference>
<dbReference type="InterPro" id="IPR050198">
    <property type="entry name" value="Non-receptor_tyrosine_kinases"/>
</dbReference>
<evidence type="ECO:0000256" key="7">
    <source>
        <dbReference type="PROSITE-ProRule" id="PRU00191"/>
    </source>
</evidence>
<protein>
    <recommendedName>
        <fullName evidence="9">Tyrosine-protein kinase</fullName>
        <ecNumber evidence="9">2.7.10.2</ecNumber>
    </recommendedName>
</protein>
<evidence type="ECO:0000256" key="1">
    <source>
        <dbReference type="ARBA" id="ARBA00022679"/>
    </source>
</evidence>
<dbReference type="InterPro" id="IPR001245">
    <property type="entry name" value="Ser-Thr/Tyr_kinase_cat_dom"/>
</dbReference>
<dbReference type="Proteomes" id="UP000046395">
    <property type="component" value="Unassembled WGS sequence"/>
</dbReference>
<evidence type="ECO:0000256" key="9">
    <source>
        <dbReference type="RuleBase" id="RU362096"/>
    </source>
</evidence>
<dbReference type="GO" id="GO:0005524">
    <property type="term" value="F:ATP binding"/>
    <property type="evidence" value="ECO:0007669"/>
    <property type="project" value="UniProtKB-UniRule"/>
</dbReference>
<evidence type="ECO:0000313" key="14">
    <source>
        <dbReference type="WBParaSite" id="TMUE_2000006472.1"/>
    </source>
</evidence>
<reference evidence="14" key="1">
    <citation type="submission" date="2019-12" db="UniProtKB">
        <authorList>
            <consortium name="WormBaseParasite"/>
        </authorList>
    </citation>
    <scope>IDENTIFICATION</scope>
</reference>
<dbReference type="InterPro" id="IPR000980">
    <property type="entry name" value="SH2"/>
</dbReference>